<dbReference type="GO" id="GO:0005886">
    <property type="term" value="C:plasma membrane"/>
    <property type="evidence" value="ECO:0007669"/>
    <property type="project" value="TreeGrafter"/>
</dbReference>
<dbReference type="PANTHER" id="PTHR42823">
    <property type="entry name" value="ATP SYNTHASE SUBUNIT A, CHLOROPLASTIC"/>
    <property type="match status" value="1"/>
</dbReference>
<evidence type="ECO:0000256" key="7">
    <source>
        <dbReference type="ARBA" id="ARBA00022989"/>
    </source>
</evidence>
<keyword evidence="7 11" id="KW-1133">Transmembrane helix</keyword>
<evidence type="ECO:0000256" key="5">
    <source>
        <dbReference type="ARBA" id="ARBA00022692"/>
    </source>
</evidence>
<dbReference type="SUPFAM" id="SSF81336">
    <property type="entry name" value="F1F0 ATP synthase subunit A"/>
    <property type="match status" value="1"/>
</dbReference>
<keyword evidence="8" id="KW-0406">Ion transport</keyword>
<dbReference type="NCBIfam" id="NF004487">
    <property type="entry name" value="PRK05815.3-5"/>
    <property type="match status" value="1"/>
</dbReference>
<evidence type="ECO:0000256" key="2">
    <source>
        <dbReference type="ARBA" id="ARBA00006810"/>
    </source>
</evidence>
<feature type="transmembrane region" description="Helical" evidence="11">
    <location>
        <begin position="16"/>
        <end position="37"/>
    </location>
</feature>
<evidence type="ECO:0000256" key="4">
    <source>
        <dbReference type="ARBA" id="ARBA00022547"/>
    </source>
</evidence>
<evidence type="ECO:0000313" key="13">
    <source>
        <dbReference type="Proteomes" id="UP000076983"/>
    </source>
</evidence>
<dbReference type="PANTHER" id="PTHR42823:SF3">
    <property type="entry name" value="ATP SYNTHASE SUBUNIT A, CHLOROPLASTIC"/>
    <property type="match status" value="1"/>
</dbReference>
<dbReference type="PATRIC" id="fig|29557.3.peg.339"/>
<keyword evidence="6" id="KW-0375">Hydrogen ion transport</keyword>
<evidence type="ECO:0000256" key="1">
    <source>
        <dbReference type="ARBA" id="ARBA00004141"/>
    </source>
</evidence>
<name>A0A168REX2_9BACT</name>
<feature type="transmembrane region" description="Helical" evidence="11">
    <location>
        <begin position="154"/>
        <end position="179"/>
    </location>
</feature>
<dbReference type="InterPro" id="IPR035908">
    <property type="entry name" value="F0_ATP_A_sf"/>
</dbReference>
<evidence type="ECO:0000256" key="6">
    <source>
        <dbReference type="ARBA" id="ARBA00022781"/>
    </source>
</evidence>
<evidence type="ECO:0000256" key="8">
    <source>
        <dbReference type="ARBA" id="ARBA00023065"/>
    </source>
</evidence>
<evidence type="ECO:0000256" key="11">
    <source>
        <dbReference type="SAM" id="Phobius"/>
    </source>
</evidence>
<dbReference type="GO" id="GO:0046933">
    <property type="term" value="F:proton-transporting ATP synthase activity, rotational mechanism"/>
    <property type="evidence" value="ECO:0007669"/>
    <property type="project" value="TreeGrafter"/>
</dbReference>
<dbReference type="Pfam" id="PF00119">
    <property type="entry name" value="ATP-synt_A"/>
    <property type="match status" value="1"/>
</dbReference>
<feature type="transmembrane region" description="Helical" evidence="11">
    <location>
        <begin position="199"/>
        <end position="224"/>
    </location>
</feature>
<evidence type="ECO:0000256" key="3">
    <source>
        <dbReference type="ARBA" id="ARBA00022448"/>
    </source>
</evidence>
<dbReference type="GO" id="GO:0042777">
    <property type="term" value="P:proton motive force-driven plasma membrane ATP synthesis"/>
    <property type="evidence" value="ECO:0007669"/>
    <property type="project" value="TreeGrafter"/>
</dbReference>
<dbReference type="InterPro" id="IPR045082">
    <property type="entry name" value="ATP_syn_F0_a_bact/chloroplast"/>
</dbReference>
<dbReference type="Gene3D" id="1.20.120.220">
    <property type="entry name" value="ATP synthase, F0 complex, subunit A"/>
    <property type="match status" value="1"/>
</dbReference>
<dbReference type="AlphaFoldDB" id="A0A168REX2"/>
<keyword evidence="5 11" id="KW-0812">Transmembrane</keyword>
<accession>A0A168REX2</accession>
<feature type="transmembrane region" description="Helical" evidence="11">
    <location>
        <begin position="77"/>
        <end position="97"/>
    </location>
</feature>
<keyword evidence="10" id="KW-0066">ATP synthesis</keyword>
<protein>
    <submittedName>
        <fullName evidence="12">ATP synthase A chain</fullName>
    </submittedName>
</protein>
<evidence type="ECO:0000313" key="12">
    <source>
        <dbReference type="EMBL" id="OAB48911.1"/>
    </source>
</evidence>
<comment type="caution">
    <text evidence="12">The sequence shown here is derived from an EMBL/GenBank/DDBJ whole genome shotgun (WGS) entry which is preliminary data.</text>
</comment>
<keyword evidence="13" id="KW-1185">Reference proteome</keyword>
<dbReference type="EMBL" id="LVLH01000031">
    <property type="protein sequence ID" value="OAB48911.1"/>
    <property type="molecule type" value="Genomic_DNA"/>
</dbReference>
<dbReference type="STRING" id="29557.MGALLINA_03510"/>
<dbReference type="OrthoDB" id="9789241at2"/>
<keyword evidence="4" id="KW-0138">CF(0)</keyword>
<gene>
    <name evidence="12" type="primary">atpB</name>
    <name evidence="12" type="ORF">MGALLINA_03510</name>
</gene>
<comment type="similarity">
    <text evidence="2">Belongs to the ATPase A chain family.</text>
</comment>
<keyword evidence="9 11" id="KW-0472">Membrane</keyword>
<feature type="transmembrane region" description="Helical" evidence="11">
    <location>
        <begin position="103"/>
        <end position="125"/>
    </location>
</feature>
<evidence type="ECO:0000256" key="10">
    <source>
        <dbReference type="ARBA" id="ARBA00023310"/>
    </source>
</evidence>
<dbReference type="RefSeq" id="WP_063626142.1">
    <property type="nucleotide sequence ID" value="NZ_LVLH01000031.1"/>
</dbReference>
<dbReference type="InterPro" id="IPR000568">
    <property type="entry name" value="ATP_synth_F0_asu"/>
</dbReference>
<dbReference type="CDD" id="cd00310">
    <property type="entry name" value="ATP-synt_Fo_a_6"/>
    <property type="match status" value="1"/>
</dbReference>
<dbReference type="Proteomes" id="UP000076983">
    <property type="component" value="Unassembled WGS sequence"/>
</dbReference>
<evidence type="ECO:0000256" key="9">
    <source>
        <dbReference type="ARBA" id="ARBA00023136"/>
    </source>
</evidence>
<sequence length="247" mass="28410">MTQLIEHINEWNQPQLFSLCVTVLICFIIGITVFIMCKKSDPTKAPNGFLIAMEGYLNFFETTFDEATEGKISKTRVYLFVLGTFLLIGNLVGIIGLEPIATSYSIPFTLALITWLGIYVIGFIYQKFSFFKKYLNPLEFLSQFVPLISLSFRIFGNIIAGSTIVFLVYYLFGRAWLVFPLENNMPWFFFFGPVANSVLHLYFDIFGAFIQALVFTSLTLIYWVNEAETKAKKEKKIKTRNTKQVIY</sequence>
<proteinExistence type="inferred from homology"/>
<organism evidence="12 13">
    <name type="scientific">Mycoplasmopsis gallinarum</name>
    <dbReference type="NCBI Taxonomy" id="29557"/>
    <lineage>
        <taxon>Bacteria</taxon>
        <taxon>Bacillati</taxon>
        <taxon>Mycoplasmatota</taxon>
        <taxon>Mycoplasmoidales</taxon>
        <taxon>Metamycoplasmataceae</taxon>
        <taxon>Mycoplasmopsis</taxon>
    </lineage>
</organism>
<dbReference type="GO" id="GO:0045259">
    <property type="term" value="C:proton-transporting ATP synthase complex"/>
    <property type="evidence" value="ECO:0007669"/>
    <property type="project" value="UniProtKB-KW"/>
</dbReference>
<reference evidence="12 13" key="1">
    <citation type="submission" date="2016-03" db="EMBL/GenBank/DDBJ databases">
        <title>Genome sequence of Mycoplasma gallinarum strain Mgn_IPT.</title>
        <authorList>
            <person name="Yacoub E."/>
            <person name="Sirand-Pugnet P."/>
            <person name="Barre A."/>
            <person name="Maurier F."/>
            <person name="Blanchard A."/>
            <person name="Ben Abdelmoumen B.M."/>
        </authorList>
    </citation>
    <scope>NUCLEOTIDE SEQUENCE [LARGE SCALE GENOMIC DNA]</scope>
    <source>
        <strain evidence="12 13">Mgn_IPT</strain>
    </source>
</reference>
<keyword evidence="3" id="KW-0813">Transport</keyword>
<comment type="subcellular location">
    <subcellularLocation>
        <location evidence="1">Membrane</location>
        <topology evidence="1">Multi-pass membrane protein</topology>
    </subcellularLocation>
</comment>